<dbReference type="EMBL" id="PQFF01000273">
    <property type="protein sequence ID" value="RHZ67774.1"/>
    <property type="molecule type" value="Genomic_DNA"/>
</dbReference>
<dbReference type="STRING" id="1348612.A0A397I300"/>
<reference evidence="2 3" key="1">
    <citation type="submission" date="2018-08" db="EMBL/GenBank/DDBJ databases">
        <title>Genome and evolution of the arbuscular mycorrhizal fungus Diversispora epigaea (formerly Glomus versiforme) and its bacterial endosymbionts.</title>
        <authorList>
            <person name="Sun X."/>
            <person name="Fei Z."/>
            <person name="Harrison M."/>
        </authorList>
    </citation>
    <scope>NUCLEOTIDE SEQUENCE [LARGE SCALE GENOMIC DNA]</scope>
    <source>
        <strain evidence="2 3">IT104</strain>
    </source>
</reference>
<feature type="compositionally biased region" description="Acidic residues" evidence="1">
    <location>
        <begin position="262"/>
        <end position="274"/>
    </location>
</feature>
<protein>
    <submittedName>
        <fullName evidence="2">Uncharacterized protein</fullName>
    </submittedName>
</protein>
<feature type="compositionally biased region" description="Basic and acidic residues" evidence="1">
    <location>
        <begin position="246"/>
        <end position="261"/>
    </location>
</feature>
<keyword evidence="3" id="KW-1185">Reference proteome</keyword>
<gene>
    <name evidence="2" type="ORF">Glove_299g66</name>
</gene>
<organism evidence="2 3">
    <name type="scientific">Diversispora epigaea</name>
    <dbReference type="NCBI Taxonomy" id="1348612"/>
    <lineage>
        <taxon>Eukaryota</taxon>
        <taxon>Fungi</taxon>
        <taxon>Fungi incertae sedis</taxon>
        <taxon>Mucoromycota</taxon>
        <taxon>Glomeromycotina</taxon>
        <taxon>Glomeromycetes</taxon>
        <taxon>Diversisporales</taxon>
        <taxon>Diversisporaceae</taxon>
        <taxon>Diversispora</taxon>
    </lineage>
</organism>
<dbReference type="OrthoDB" id="2398277at2759"/>
<dbReference type="AlphaFoldDB" id="A0A397I300"/>
<evidence type="ECO:0000256" key="1">
    <source>
        <dbReference type="SAM" id="MobiDB-lite"/>
    </source>
</evidence>
<name>A0A397I300_9GLOM</name>
<comment type="caution">
    <text evidence="2">The sequence shown here is derived from an EMBL/GenBank/DDBJ whole genome shotgun (WGS) entry which is preliminary data.</text>
</comment>
<sequence length="305" mass="35246">MAIGVGGNNELPLNFLLKGTKLDNFEVIQNGDGTAIARIFSGYSRFVKLKKSEVSTLATAKPRTTSRQASRTTLRQASLQPRQELLQPQPLSPHVIISRHLSPSLLQTTSRKRKKTKTGVIEIDDDAPLIRKEVKIFFNKLKKEISDIRKLLEMSCVGDYTTEESFIKLLAKHQNRRGAIATRIRSSFFSTFKESDLPTINIKSTASEVKDVLRKLNQDIDSHENLTWCTKIMEKIWKKSRKKKLEKGETIEFEKKSNEESKSEEESEEESSEEEEKKGKEREEREEKEEKRWEGEERRLGKKEY</sequence>
<proteinExistence type="predicted"/>
<feature type="region of interest" description="Disordered" evidence="1">
    <location>
        <begin position="244"/>
        <end position="305"/>
    </location>
</feature>
<feature type="compositionally biased region" description="Basic and acidic residues" evidence="1">
    <location>
        <begin position="275"/>
        <end position="305"/>
    </location>
</feature>
<evidence type="ECO:0000313" key="3">
    <source>
        <dbReference type="Proteomes" id="UP000266861"/>
    </source>
</evidence>
<accession>A0A397I300</accession>
<evidence type="ECO:0000313" key="2">
    <source>
        <dbReference type="EMBL" id="RHZ67774.1"/>
    </source>
</evidence>
<dbReference type="Proteomes" id="UP000266861">
    <property type="component" value="Unassembled WGS sequence"/>
</dbReference>